<name>A0ACC0VMK4_9STRA</name>
<reference evidence="1 2" key="1">
    <citation type="journal article" date="2022" name="bioRxiv">
        <title>The genome of the oomycete Peronosclerospora sorghi, a cosmopolitan pathogen of maize and sorghum, is inflated with dispersed pseudogenes.</title>
        <authorList>
            <person name="Fletcher K."/>
            <person name="Martin F."/>
            <person name="Isakeit T."/>
            <person name="Cavanaugh K."/>
            <person name="Magill C."/>
            <person name="Michelmore R."/>
        </authorList>
    </citation>
    <scope>NUCLEOTIDE SEQUENCE [LARGE SCALE GENOMIC DNA]</scope>
    <source>
        <strain evidence="1">P6</strain>
    </source>
</reference>
<keyword evidence="2" id="KW-1185">Reference proteome</keyword>
<dbReference type="Proteomes" id="UP001163321">
    <property type="component" value="Chromosome 8"/>
</dbReference>
<evidence type="ECO:0000313" key="2">
    <source>
        <dbReference type="Proteomes" id="UP001163321"/>
    </source>
</evidence>
<proteinExistence type="predicted"/>
<evidence type="ECO:0000313" key="1">
    <source>
        <dbReference type="EMBL" id="KAI9907689.1"/>
    </source>
</evidence>
<protein>
    <submittedName>
        <fullName evidence="1">Uncharacterized protein</fullName>
    </submittedName>
</protein>
<sequence>MTRRDHRVRQEPRGGIRDATSGRARAQTEALQTVRDAYTQAEQKVKTLVRHVEHLESARPEHAQTVTDADALLPRYEREKEAAATECKFQDAVRIV</sequence>
<dbReference type="EMBL" id="CM047587">
    <property type="protein sequence ID" value="KAI9907689.1"/>
    <property type="molecule type" value="Genomic_DNA"/>
</dbReference>
<organism evidence="1 2">
    <name type="scientific">Peronosclerospora sorghi</name>
    <dbReference type="NCBI Taxonomy" id="230839"/>
    <lineage>
        <taxon>Eukaryota</taxon>
        <taxon>Sar</taxon>
        <taxon>Stramenopiles</taxon>
        <taxon>Oomycota</taxon>
        <taxon>Peronosporomycetes</taxon>
        <taxon>Peronosporales</taxon>
        <taxon>Peronosporaceae</taxon>
        <taxon>Peronosclerospora</taxon>
    </lineage>
</organism>
<gene>
    <name evidence="1" type="ORF">PsorP6_016647</name>
</gene>
<comment type="caution">
    <text evidence="1">The sequence shown here is derived from an EMBL/GenBank/DDBJ whole genome shotgun (WGS) entry which is preliminary data.</text>
</comment>
<accession>A0ACC0VMK4</accession>